<comment type="caution">
    <text evidence="1">The sequence shown here is derived from an EMBL/GenBank/DDBJ whole genome shotgun (WGS) entry which is preliminary data.</text>
</comment>
<evidence type="ECO:0000313" key="1">
    <source>
        <dbReference type="EMBL" id="MFB9208491.1"/>
    </source>
</evidence>
<dbReference type="EMBL" id="JBHMEI010000078">
    <property type="protein sequence ID" value="MFB9208491.1"/>
    <property type="molecule type" value="Genomic_DNA"/>
</dbReference>
<keyword evidence="2" id="KW-1185">Reference proteome</keyword>
<evidence type="ECO:0000313" key="2">
    <source>
        <dbReference type="Proteomes" id="UP001589647"/>
    </source>
</evidence>
<dbReference type="RefSeq" id="WP_189647548.1">
    <property type="nucleotide sequence ID" value="NZ_BMRC01000005.1"/>
</dbReference>
<dbReference type="SUPFAM" id="SSF63829">
    <property type="entry name" value="Calcium-dependent phosphotriesterase"/>
    <property type="match status" value="1"/>
</dbReference>
<name>A0ABV5IV92_9ACTN</name>
<dbReference type="Proteomes" id="UP001589647">
    <property type="component" value="Unassembled WGS sequence"/>
</dbReference>
<accession>A0ABV5IV92</accession>
<protein>
    <submittedName>
        <fullName evidence="1">Uncharacterized protein</fullName>
    </submittedName>
</protein>
<organism evidence="1 2">
    <name type="scientific">Nonomuraea spiralis</name>
    <dbReference type="NCBI Taxonomy" id="46182"/>
    <lineage>
        <taxon>Bacteria</taxon>
        <taxon>Bacillati</taxon>
        <taxon>Actinomycetota</taxon>
        <taxon>Actinomycetes</taxon>
        <taxon>Streptosporangiales</taxon>
        <taxon>Streptosporangiaceae</taxon>
        <taxon>Nonomuraea</taxon>
    </lineage>
</organism>
<reference evidence="1 2" key="1">
    <citation type="submission" date="2024-09" db="EMBL/GenBank/DDBJ databases">
        <authorList>
            <person name="Sun Q."/>
            <person name="Mori K."/>
        </authorList>
    </citation>
    <scope>NUCLEOTIDE SEQUENCE [LARGE SCALE GENOMIC DNA]</scope>
    <source>
        <strain evidence="1 2">CCM 3426</strain>
    </source>
</reference>
<proteinExistence type="predicted"/>
<sequence length="114" mass="11221">MPIRRPATSRTVAEAAGEAGVWELGSGRRLGSFGLGRGTPGVLTMITLPGGAEVPADARAGAVRLWRPATGEPLGAPPSLDATVLGMTAMDGTLFAATSRGPAAVTPGATIAAG</sequence>
<gene>
    <name evidence="1" type="ORF">ACFFV7_45430</name>
</gene>